<gene>
    <name evidence="1" type="ORF">KRR39_14670</name>
</gene>
<name>A0A975SVP6_9ACTN</name>
<dbReference type="EMBL" id="CP077062">
    <property type="protein sequence ID" value="QWZ06775.1"/>
    <property type="molecule type" value="Genomic_DNA"/>
</dbReference>
<dbReference type="Proteomes" id="UP000683575">
    <property type="component" value="Chromosome"/>
</dbReference>
<proteinExistence type="predicted"/>
<dbReference type="AlphaFoldDB" id="A0A975SVP6"/>
<organism evidence="1 2">
    <name type="scientific">Nocardioides panacis</name>
    <dbReference type="NCBI Taxonomy" id="2849501"/>
    <lineage>
        <taxon>Bacteria</taxon>
        <taxon>Bacillati</taxon>
        <taxon>Actinomycetota</taxon>
        <taxon>Actinomycetes</taxon>
        <taxon>Propionibacteriales</taxon>
        <taxon>Nocardioidaceae</taxon>
        <taxon>Nocardioides</taxon>
    </lineage>
</organism>
<evidence type="ECO:0000313" key="1">
    <source>
        <dbReference type="EMBL" id="QWZ06775.1"/>
    </source>
</evidence>
<evidence type="ECO:0000313" key="2">
    <source>
        <dbReference type="Proteomes" id="UP000683575"/>
    </source>
</evidence>
<sequence length="74" mass="8375">MSADYTVVFDLSPTAKGAYYVAGDVVWFDARVCLVQGTVRLDGTRFRATLRVVPHPTPDQRRAAEAWRRQMYPA</sequence>
<protein>
    <submittedName>
        <fullName evidence="1">Uncharacterized protein</fullName>
    </submittedName>
</protein>
<dbReference type="RefSeq" id="WP_216937968.1">
    <property type="nucleotide sequence ID" value="NZ_CP077062.1"/>
</dbReference>
<dbReference type="KEGG" id="nps:KRR39_14670"/>
<reference evidence="1" key="1">
    <citation type="submission" date="2021-06" db="EMBL/GenBank/DDBJ databases">
        <title>Complete genome sequence of Nocardioides sp. G188.</title>
        <authorList>
            <person name="Im W.-T."/>
        </authorList>
    </citation>
    <scope>NUCLEOTIDE SEQUENCE</scope>
    <source>
        <strain evidence="1">G188</strain>
    </source>
</reference>
<keyword evidence="2" id="KW-1185">Reference proteome</keyword>
<accession>A0A975SVP6</accession>